<dbReference type="Proteomes" id="UP001165960">
    <property type="component" value="Unassembled WGS sequence"/>
</dbReference>
<sequence>MSSQAKAFILSCLFSAIGADKSQEIRGVSLKKLDLYQPLPGNKFACFNDSKSQYDFSVVNDDYCDCEDGSDEPGTSACSNMNFTCNNKGFKPAKILSSRVNDGVCDPECCDGSDEYDGKIKCPDICAKVAEDSSKGEKAYREMVEKCLEIKRGYIGQYAAFKKTTQEKIASLNEQIAEKKEKIEDLKLIKETKEEEDKKRQDDTTSSNVKGDESHIRMLEEKIEDIKEVVTDLQEDVKHLKSVLEELKLNHNQNYHDLAVKGAVTAYDEFVAKYSEIDIETDSRFIYEKIPDTPEFEASEDVTHARSEVYDAENELRNLEDDLEKAENKLATDFGAEGEYVALNENCYDFVNSEYTYSICMFGEVHQKSNKDSYSTLLGNFEKWEGSDYKTQLYSGGAHCWHGPARLAKVAIECGAEEKVLGVSEPEKCEYHLRMTTPAACQPIEQKSTLESEEQEYDEL</sequence>
<proteinExistence type="predicted"/>
<gene>
    <name evidence="1" type="ORF">DSO57_1011987</name>
</gene>
<evidence type="ECO:0000313" key="1">
    <source>
        <dbReference type="EMBL" id="KAJ9073872.1"/>
    </source>
</evidence>
<dbReference type="EMBL" id="QTSX02002882">
    <property type="protein sequence ID" value="KAJ9073872.1"/>
    <property type="molecule type" value="Genomic_DNA"/>
</dbReference>
<organism evidence="1 2">
    <name type="scientific">Entomophthora muscae</name>
    <dbReference type="NCBI Taxonomy" id="34485"/>
    <lineage>
        <taxon>Eukaryota</taxon>
        <taxon>Fungi</taxon>
        <taxon>Fungi incertae sedis</taxon>
        <taxon>Zoopagomycota</taxon>
        <taxon>Entomophthoromycotina</taxon>
        <taxon>Entomophthoromycetes</taxon>
        <taxon>Entomophthorales</taxon>
        <taxon>Entomophthoraceae</taxon>
        <taxon>Entomophthora</taxon>
    </lineage>
</organism>
<name>A0ACC2TH70_9FUNG</name>
<accession>A0ACC2TH70</accession>
<reference evidence="1" key="1">
    <citation type="submission" date="2022-04" db="EMBL/GenBank/DDBJ databases">
        <title>Genome of the entomopathogenic fungus Entomophthora muscae.</title>
        <authorList>
            <person name="Elya C."/>
            <person name="Lovett B.R."/>
            <person name="Lee E."/>
            <person name="Macias A.M."/>
            <person name="Hajek A.E."/>
            <person name="De Bivort B.L."/>
            <person name="Kasson M.T."/>
            <person name="De Fine Licht H.H."/>
            <person name="Stajich J.E."/>
        </authorList>
    </citation>
    <scope>NUCLEOTIDE SEQUENCE</scope>
    <source>
        <strain evidence="1">Berkeley</strain>
    </source>
</reference>
<evidence type="ECO:0000313" key="2">
    <source>
        <dbReference type="Proteomes" id="UP001165960"/>
    </source>
</evidence>
<keyword evidence="2" id="KW-1185">Reference proteome</keyword>
<comment type="caution">
    <text evidence="1">The sequence shown here is derived from an EMBL/GenBank/DDBJ whole genome shotgun (WGS) entry which is preliminary data.</text>
</comment>
<protein>
    <submittedName>
        <fullName evidence="1">Uncharacterized protein</fullName>
    </submittedName>
</protein>